<dbReference type="Proteomes" id="UP000233837">
    <property type="component" value="Unassembled WGS sequence"/>
</dbReference>
<protein>
    <submittedName>
        <fullName evidence="1">Uncharacterized protein</fullName>
    </submittedName>
</protein>
<accession>A0A2I0W8V9</accession>
<reference evidence="1 2" key="2">
    <citation type="journal article" date="2017" name="Nature">
        <title>The Apostasia genome and the evolution of orchids.</title>
        <authorList>
            <person name="Zhang G.Q."/>
            <person name="Liu K.W."/>
            <person name="Li Z."/>
            <person name="Lohaus R."/>
            <person name="Hsiao Y.Y."/>
            <person name="Niu S.C."/>
            <person name="Wang J.Y."/>
            <person name="Lin Y.C."/>
            <person name="Xu Q."/>
            <person name="Chen L.J."/>
            <person name="Yoshida K."/>
            <person name="Fujiwara S."/>
            <person name="Wang Z.W."/>
            <person name="Zhang Y.Q."/>
            <person name="Mitsuda N."/>
            <person name="Wang M."/>
            <person name="Liu G.H."/>
            <person name="Pecoraro L."/>
            <person name="Huang H.X."/>
            <person name="Xiao X.J."/>
            <person name="Lin M."/>
            <person name="Wu X.Y."/>
            <person name="Wu W.L."/>
            <person name="Chen Y.Y."/>
            <person name="Chang S.B."/>
            <person name="Sakamoto S."/>
            <person name="Ohme-Takagi M."/>
            <person name="Yagi M."/>
            <person name="Zeng S.J."/>
            <person name="Shen C.Y."/>
            <person name="Yeh C.M."/>
            <person name="Luo Y.B."/>
            <person name="Tsai W.C."/>
            <person name="Van de Peer Y."/>
            <person name="Liu Z.J."/>
        </authorList>
    </citation>
    <scope>NUCLEOTIDE SEQUENCE [LARGE SCALE GENOMIC DNA]</scope>
    <source>
        <tissue evidence="1">The whole plant</tissue>
    </source>
</reference>
<sequence length="80" mass="8705">MGVPSDVVGFRANKGSTFMMASSPNEPRVIDSKTSPTQGSIFTYLLLSHRKLPSCWILELILCSYLLILISNNGSSINSV</sequence>
<dbReference type="AlphaFoldDB" id="A0A2I0W8V9"/>
<evidence type="ECO:0000313" key="1">
    <source>
        <dbReference type="EMBL" id="PKU72097.1"/>
    </source>
</evidence>
<organism evidence="1 2">
    <name type="scientific">Dendrobium catenatum</name>
    <dbReference type="NCBI Taxonomy" id="906689"/>
    <lineage>
        <taxon>Eukaryota</taxon>
        <taxon>Viridiplantae</taxon>
        <taxon>Streptophyta</taxon>
        <taxon>Embryophyta</taxon>
        <taxon>Tracheophyta</taxon>
        <taxon>Spermatophyta</taxon>
        <taxon>Magnoliopsida</taxon>
        <taxon>Liliopsida</taxon>
        <taxon>Asparagales</taxon>
        <taxon>Orchidaceae</taxon>
        <taxon>Epidendroideae</taxon>
        <taxon>Malaxideae</taxon>
        <taxon>Dendrobiinae</taxon>
        <taxon>Dendrobium</taxon>
    </lineage>
</organism>
<keyword evidence="2" id="KW-1185">Reference proteome</keyword>
<reference evidence="1 2" key="1">
    <citation type="journal article" date="2016" name="Sci. Rep.">
        <title>The Dendrobium catenatum Lindl. genome sequence provides insights into polysaccharide synthase, floral development and adaptive evolution.</title>
        <authorList>
            <person name="Zhang G.Q."/>
            <person name="Xu Q."/>
            <person name="Bian C."/>
            <person name="Tsai W.C."/>
            <person name="Yeh C.M."/>
            <person name="Liu K.W."/>
            <person name="Yoshida K."/>
            <person name="Zhang L.S."/>
            <person name="Chang S.B."/>
            <person name="Chen F."/>
            <person name="Shi Y."/>
            <person name="Su Y.Y."/>
            <person name="Zhang Y.Q."/>
            <person name="Chen L.J."/>
            <person name="Yin Y."/>
            <person name="Lin M."/>
            <person name="Huang H."/>
            <person name="Deng H."/>
            <person name="Wang Z.W."/>
            <person name="Zhu S.L."/>
            <person name="Zhao X."/>
            <person name="Deng C."/>
            <person name="Niu S.C."/>
            <person name="Huang J."/>
            <person name="Wang M."/>
            <person name="Liu G.H."/>
            <person name="Yang H.J."/>
            <person name="Xiao X.J."/>
            <person name="Hsiao Y.Y."/>
            <person name="Wu W.L."/>
            <person name="Chen Y.Y."/>
            <person name="Mitsuda N."/>
            <person name="Ohme-Takagi M."/>
            <person name="Luo Y.B."/>
            <person name="Van de Peer Y."/>
            <person name="Liu Z.J."/>
        </authorList>
    </citation>
    <scope>NUCLEOTIDE SEQUENCE [LARGE SCALE GENOMIC DNA]</scope>
    <source>
        <tissue evidence="1">The whole plant</tissue>
    </source>
</reference>
<proteinExistence type="predicted"/>
<dbReference type="EMBL" id="KZ502843">
    <property type="protein sequence ID" value="PKU72097.1"/>
    <property type="molecule type" value="Genomic_DNA"/>
</dbReference>
<evidence type="ECO:0000313" key="2">
    <source>
        <dbReference type="Proteomes" id="UP000233837"/>
    </source>
</evidence>
<gene>
    <name evidence="1" type="ORF">MA16_Dca006690</name>
</gene>
<name>A0A2I0W8V9_9ASPA</name>